<name>W2R3P9_PHYN3</name>
<reference evidence="1 2" key="2">
    <citation type="submission" date="2013-11" db="EMBL/GenBank/DDBJ databases">
        <title>The Genome Sequence of Phytophthora parasitica INRA-310.</title>
        <authorList>
            <consortium name="The Broad Institute Genomics Platform"/>
            <person name="Russ C."/>
            <person name="Tyler B."/>
            <person name="Panabieres F."/>
            <person name="Shan W."/>
            <person name="Tripathy S."/>
            <person name="Grunwald N."/>
            <person name="Machado M."/>
            <person name="Johnson C.S."/>
            <person name="Arredondo F."/>
            <person name="Hong C."/>
            <person name="Coffey M."/>
            <person name="Young S.K."/>
            <person name="Zeng Q."/>
            <person name="Gargeya S."/>
            <person name="Fitzgerald M."/>
            <person name="Abouelleil A."/>
            <person name="Alvarado L."/>
            <person name="Chapman S.B."/>
            <person name="Gainer-Dewar J."/>
            <person name="Goldberg J."/>
            <person name="Griggs A."/>
            <person name="Gujja S."/>
            <person name="Hansen M."/>
            <person name="Howarth C."/>
            <person name="Imamovic A."/>
            <person name="Ireland A."/>
            <person name="Larimer J."/>
            <person name="McCowan C."/>
            <person name="Murphy C."/>
            <person name="Pearson M."/>
            <person name="Poon T.W."/>
            <person name="Priest M."/>
            <person name="Roberts A."/>
            <person name="Saif S."/>
            <person name="Shea T."/>
            <person name="Sykes S."/>
            <person name="Wortman J."/>
            <person name="Nusbaum C."/>
            <person name="Birren B."/>
        </authorList>
    </citation>
    <scope>NUCLEOTIDE SEQUENCE [LARGE SCALE GENOMIC DNA]</scope>
    <source>
        <strain evidence="1 2">INRA-310</strain>
    </source>
</reference>
<dbReference type="GeneID" id="20189802"/>
<proteinExistence type="predicted"/>
<dbReference type="AlphaFoldDB" id="W2R3P9"/>
<dbReference type="EMBL" id="KI669564">
    <property type="protein sequence ID" value="ETN20013.1"/>
    <property type="molecule type" value="Genomic_DNA"/>
</dbReference>
<gene>
    <name evidence="1" type="ORF">PPTG_21203</name>
</gene>
<organism evidence="1 2">
    <name type="scientific">Phytophthora nicotianae (strain INRA-310)</name>
    <name type="common">Phytophthora parasitica</name>
    <dbReference type="NCBI Taxonomy" id="761204"/>
    <lineage>
        <taxon>Eukaryota</taxon>
        <taxon>Sar</taxon>
        <taxon>Stramenopiles</taxon>
        <taxon>Oomycota</taxon>
        <taxon>Peronosporomycetes</taxon>
        <taxon>Peronosporales</taxon>
        <taxon>Peronosporaceae</taxon>
        <taxon>Phytophthora</taxon>
    </lineage>
</organism>
<dbReference type="OMA" id="QKNGSCA"/>
<evidence type="ECO:0000313" key="2">
    <source>
        <dbReference type="Proteomes" id="UP000018817"/>
    </source>
</evidence>
<protein>
    <submittedName>
        <fullName evidence="1">Uncharacterized protein</fullName>
    </submittedName>
</protein>
<evidence type="ECO:0000313" key="1">
    <source>
        <dbReference type="EMBL" id="ETN20013.1"/>
    </source>
</evidence>
<sequence>MASNAAAAKRWRWKYIPLHTNRKTNGGDIFLATSDSLAVNPPSGEEISLKRQKMDLARRFGKDMVGGCIFFLLLEDPDRASRWTPLAIFLSPELNPEQSKHDTSIILQ</sequence>
<dbReference type="VEuPathDB" id="FungiDB:PPTG_21203"/>
<accession>W2R3P9</accession>
<dbReference type="Proteomes" id="UP000018817">
    <property type="component" value="Unassembled WGS sequence"/>
</dbReference>
<dbReference type="RefSeq" id="XP_008894704.1">
    <property type="nucleotide sequence ID" value="XM_008896456.1"/>
</dbReference>
<reference evidence="2" key="1">
    <citation type="submission" date="2011-12" db="EMBL/GenBank/DDBJ databases">
        <authorList>
            <consortium name="The Broad Institute Genome Sequencing Platform"/>
            <person name="Russ C."/>
            <person name="Tyler B."/>
            <person name="Panabieres F."/>
            <person name="Shan W."/>
            <person name="Tripathy S."/>
            <person name="Grunwald N."/>
            <person name="Machado M."/>
            <person name="Young S.K."/>
            <person name="Zeng Q."/>
            <person name="Gargeya S."/>
            <person name="Fitzgerald M."/>
            <person name="Haas B."/>
            <person name="Abouelleil A."/>
            <person name="Alvarado L."/>
            <person name="Arachchi H.M."/>
            <person name="Berlin A."/>
            <person name="Chapman S.B."/>
            <person name="Gearin G."/>
            <person name="Goldberg J."/>
            <person name="Griggs A."/>
            <person name="Gujja S."/>
            <person name="Hansen M."/>
            <person name="Heiman D."/>
            <person name="Howarth C."/>
            <person name="Larimer J."/>
            <person name="Lui A."/>
            <person name="MacDonald P.J.P."/>
            <person name="McCowen C."/>
            <person name="Montmayeur A."/>
            <person name="Murphy C."/>
            <person name="Neiman D."/>
            <person name="Pearson M."/>
            <person name="Priest M."/>
            <person name="Roberts A."/>
            <person name="Saif S."/>
            <person name="Shea T."/>
            <person name="Sisk P."/>
            <person name="Stolte C."/>
            <person name="Sykes S."/>
            <person name="Wortman J."/>
            <person name="Nusbaum C."/>
            <person name="Birren B."/>
        </authorList>
    </citation>
    <scope>NUCLEOTIDE SEQUENCE [LARGE SCALE GENOMIC DNA]</scope>
    <source>
        <strain evidence="2">INRA-310</strain>
    </source>
</reference>